<dbReference type="Proteomes" id="UP000297762">
    <property type="component" value="Unassembled WGS sequence"/>
</dbReference>
<sequence length="646" mass="71934">MKNNLLSRILSWASILFLLLFFPIYESFSSSGLRWILSILVLATIVGSGFLSYLGSKQEDKETNLLISSGLGILALGIYFLRIYLDDISLQKGTTPPAWIGSLREFLLVFLVLFVLGSAFLGVLREWERSSFENQSSLKGRKQSLVRDFFFGTGILLLVLILANYISVMRNHNFDLSSKGVHSFSIEAKKILKEIPEGGEVDVIAFYPRPLDSTARNADGSSSLALKRIRPDLEILLSQMVSIHPGFKVKFINADVELDEIVEFGQVSNGNVLVRYRKAGSIAGPYPEQKVGVKDKSELEDLERRLVQAFMNVTTQERKVYFTESNGERYSKTFQNLPNEKLVRFSDALSFLNFKSSGIGFQNNWPSQIPEDAEFLVIAGPTVPFSPEARASILDFVLKKKGKLFITIEPRGTETFDWLLETAGYSFVKANLSQIPSRAPGMILAKSFRNHPIEESLTKKDAGIIFPYSGYFEQKPPKTAADFKTEGAILLESGGDVFIDKNGNGKQEQDEEKKNLPLALVLRTKSETPLIPPPADPNSPPPTSLPEKSADKEGRIVIYSGTSWITNQYLPYEANYELAGASVTWMYQDVSLPAIAPKKEEIETVSLTDGQKRAVWILGMFLFPGLIAGLGSIYVIKRKKAGRKDA</sequence>
<proteinExistence type="predicted"/>
<dbReference type="RefSeq" id="WP_135648890.1">
    <property type="nucleotide sequence ID" value="NZ_RQGF01000015.1"/>
</dbReference>
<evidence type="ECO:0000313" key="4">
    <source>
        <dbReference type="Proteomes" id="UP000297762"/>
    </source>
</evidence>
<keyword evidence="2" id="KW-1133">Transmembrane helix</keyword>
<accession>A0A4R9K9U7</accession>
<feature type="transmembrane region" description="Helical" evidence="2">
    <location>
        <begin position="145"/>
        <end position="166"/>
    </location>
</feature>
<keyword evidence="4" id="KW-1185">Reference proteome</keyword>
<dbReference type="AlphaFoldDB" id="A0A4R9K9U7"/>
<evidence type="ECO:0000256" key="2">
    <source>
        <dbReference type="SAM" id="Phobius"/>
    </source>
</evidence>
<evidence type="ECO:0000256" key="1">
    <source>
        <dbReference type="SAM" id="MobiDB-lite"/>
    </source>
</evidence>
<dbReference type="EMBL" id="RQGF01000015">
    <property type="protein sequence ID" value="TGL62765.1"/>
    <property type="molecule type" value="Genomic_DNA"/>
</dbReference>
<keyword evidence="2" id="KW-0812">Transmembrane</keyword>
<feature type="region of interest" description="Disordered" evidence="1">
    <location>
        <begin position="527"/>
        <end position="551"/>
    </location>
</feature>
<feature type="transmembrane region" description="Helical" evidence="2">
    <location>
        <begin position="105"/>
        <end position="124"/>
    </location>
</feature>
<organism evidence="3 4">
    <name type="scientific">Leptospira sarikeiensis</name>
    <dbReference type="NCBI Taxonomy" id="2484943"/>
    <lineage>
        <taxon>Bacteria</taxon>
        <taxon>Pseudomonadati</taxon>
        <taxon>Spirochaetota</taxon>
        <taxon>Spirochaetia</taxon>
        <taxon>Leptospirales</taxon>
        <taxon>Leptospiraceae</taxon>
        <taxon>Leptospira</taxon>
    </lineage>
</organism>
<protein>
    <submittedName>
        <fullName evidence="3">Uncharacterized protein</fullName>
    </submittedName>
</protein>
<feature type="transmembrane region" description="Helical" evidence="2">
    <location>
        <begin position="65"/>
        <end position="85"/>
    </location>
</feature>
<feature type="compositionally biased region" description="Pro residues" evidence="1">
    <location>
        <begin position="530"/>
        <end position="544"/>
    </location>
</feature>
<evidence type="ECO:0000313" key="3">
    <source>
        <dbReference type="EMBL" id="TGL62765.1"/>
    </source>
</evidence>
<gene>
    <name evidence="3" type="ORF">EHQ64_07595</name>
</gene>
<comment type="caution">
    <text evidence="3">The sequence shown here is derived from an EMBL/GenBank/DDBJ whole genome shotgun (WGS) entry which is preliminary data.</text>
</comment>
<reference evidence="3" key="1">
    <citation type="journal article" date="2019" name="PLoS Negl. Trop. Dis.">
        <title>Revisiting the worldwide diversity of Leptospira species in the environment.</title>
        <authorList>
            <person name="Vincent A.T."/>
            <person name="Schiettekatte O."/>
            <person name="Bourhy P."/>
            <person name="Veyrier F.J."/>
            <person name="Picardeau M."/>
        </authorList>
    </citation>
    <scope>NUCLEOTIDE SEQUENCE [LARGE SCALE GENOMIC DNA]</scope>
    <source>
        <strain evidence="3">201702455</strain>
    </source>
</reference>
<feature type="transmembrane region" description="Helical" evidence="2">
    <location>
        <begin position="614"/>
        <end position="636"/>
    </location>
</feature>
<keyword evidence="2" id="KW-0472">Membrane</keyword>
<feature type="transmembrane region" description="Helical" evidence="2">
    <location>
        <begin position="9"/>
        <end position="26"/>
    </location>
</feature>
<feature type="transmembrane region" description="Helical" evidence="2">
    <location>
        <begin position="32"/>
        <end position="53"/>
    </location>
</feature>
<dbReference type="OrthoDB" id="341933at2"/>
<name>A0A4R9K9U7_9LEPT</name>